<dbReference type="Gene3D" id="1.10.260.40">
    <property type="entry name" value="lambda repressor-like DNA-binding domains"/>
    <property type="match status" value="1"/>
</dbReference>
<evidence type="ECO:0000259" key="4">
    <source>
        <dbReference type="PROSITE" id="PS50943"/>
    </source>
</evidence>
<organism evidence="5 6">
    <name type="scientific">SAR86 cluster bacterium</name>
    <dbReference type="NCBI Taxonomy" id="2030880"/>
    <lineage>
        <taxon>Bacteria</taxon>
        <taxon>Pseudomonadati</taxon>
        <taxon>Pseudomonadota</taxon>
        <taxon>Gammaproteobacteria</taxon>
        <taxon>SAR86 cluster</taxon>
    </lineage>
</organism>
<comment type="caution">
    <text evidence="5">The sequence shown here is derived from an EMBL/GenBank/DDBJ whole genome shotgun (WGS) entry which is preliminary data.</text>
</comment>
<keyword evidence="1" id="KW-0805">Transcription regulation</keyword>
<evidence type="ECO:0000256" key="2">
    <source>
        <dbReference type="ARBA" id="ARBA00023125"/>
    </source>
</evidence>
<evidence type="ECO:0000256" key="3">
    <source>
        <dbReference type="ARBA" id="ARBA00023163"/>
    </source>
</evidence>
<dbReference type="SUPFAM" id="SSF47413">
    <property type="entry name" value="lambda repressor-like DNA-binding domains"/>
    <property type="match status" value="1"/>
</dbReference>
<reference evidence="6" key="1">
    <citation type="submission" date="2017-08" db="EMBL/GenBank/DDBJ databases">
        <title>A dynamic microbial community with high functional redundancy inhabits the cold, oxic subseafloor aquifer.</title>
        <authorList>
            <person name="Tully B.J."/>
            <person name="Wheat C.G."/>
            <person name="Glazer B.T."/>
            <person name="Huber J.A."/>
        </authorList>
    </citation>
    <scope>NUCLEOTIDE SEQUENCE [LARGE SCALE GENOMIC DNA]</scope>
</reference>
<dbReference type="PANTHER" id="PTHR36511:SF3">
    <property type="entry name" value="ANTITOXIN HIGA-2"/>
    <property type="match status" value="1"/>
</dbReference>
<proteinExistence type="predicted"/>
<dbReference type="GO" id="GO:0003677">
    <property type="term" value="F:DNA binding"/>
    <property type="evidence" value="ECO:0007669"/>
    <property type="project" value="UniProtKB-KW"/>
</dbReference>
<dbReference type="InterPro" id="IPR001387">
    <property type="entry name" value="Cro/C1-type_HTH"/>
</dbReference>
<dbReference type="PROSITE" id="PS50943">
    <property type="entry name" value="HTH_CROC1"/>
    <property type="match status" value="1"/>
</dbReference>
<keyword evidence="3" id="KW-0804">Transcription</keyword>
<dbReference type="Proteomes" id="UP000218172">
    <property type="component" value="Unassembled WGS sequence"/>
</dbReference>
<name>A0A2A4MUE0_9GAMM</name>
<gene>
    <name evidence="5" type="ORF">COC19_00775</name>
</gene>
<evidence type="ECO:0000313" key="5">
    <source>
        <dbReference type="EMBL" id="PCH63671.1"/>
    </source>
</evidence>
<keyword evidence="2" id="KW-0238">DNA-binding</keyword>
<dbReference type="InterPro" id="IPR010982">
    <property type="entry name" value="Lambda_DNA-bd_dom_sf"/>
</dbReference>
<feature type="domain" description="HTH cro/C1-type" evidence="4">
    <location>
        <begin position="45"/>
        <end position="101"/>
    </location>
</feature>
<dbReference type="InterPro" id="IPR052359">
    <property type="entry name" value="HTH-type_reg/antitoxin"/>
</dbReference>
<sequence length="104" mass="11817">MSNRDLFSELSSALVEVKEHSEGKLTLKTHLVNDVSELDISPNEIVNIREEFNMSRGVFARLLHTSSRTLENWEQGRSAPNGQAITLLKLVQRYPETLTHISEL</sequence>
<dbReference type="AlphaFoldDB" id="A0A2A4MUE0"/>
<evidence type="ECO:0000256" key="1">
    <source>
        <dbReference type="ARBA" id="ARBA00023015"/>
    </source>
</evidence>
<dbReference type="PANTHER" id="PTHR36511">
    <property type="entry name" value="MERR FAMILY BACTERIAL REGULATORY PROTEIN"/>
    <property type="match status" value="1"/>
</dbReference>
<evidence type="ECO:0000313" key="6">
    <source>
        <dbReference type="Proteomes" id="UP000218172"/>
    </source>
</evidence>
<accession>A0A2A4MUE0</accession>
<dbReference type="EMBL" id="NVQR01000010">
    <property type="protein sequence ID" value="PCH63671.1"/>
    <property type="molecule type" value="Genomic_DNA"/>
</dbReference>
<dbReference type="CDD" id="cd00093">
    <property type="entry name" value="HTH_XRE"/>
    <property type="match status" value="1"/>
</dbReference>
<protein>
    <submittedName>
        <fullName evidence="5">Transcriptional regulator</fullName>
    </submittedName>
</protein>